<keyword evidence="1" id="KW-0812">Transmembrane</keyword>
<feature type="transmembrane region" description="Helical" evidence="1">
    <location>
        <begin position="77"/>
        <end position="96"/>
    </location>
</feature>
<sequence length="97" mass="11172">MKKDAIGKSLNSPEAKWGWAAHFLALAIIFSSSLWAFLQFDDSPIFQLYVVIAAVIAYDAWGLIYHYFRRHLTLDLVLEYLLVGALVILLFFWTLFS</sequence>
<proteinExistence type="predicted"/>
<evidence type="ECO:0000313" key="2">
    <source>
        <dbReference type="EMBL" id="OGC44941.1"/>
    </source>
</evidence>
<evidence type="ECO:0000313" key="3">
    <source>
        <dbReference type="Proteomes" id="UP000176583"/>
    </source>
</evidence>
<dbReference type="Proteomes" id="UP000176583">
    <property type="component" value="Unassembled WGS sequence"/>
</dbReference>
<protein>
    <submittedName>
        <fullName evidence="2">Uncharacterized protein</fullName>
    </submittedName>
</protein>
<dbReference type="AlphaFoldDB" id="A0A1F4UJ03"/>
<gene>
    <name evidence="2" type="ORF">A2V54_02160</name>
</gene>
<accession>A0A1F4UJ03</accession>
<keyword evidence="1" id="KW-1133">Transmembrane helix</keyword>
<dbReference type="EMBL" id="MEUW01000003">
    <property type="protein sequence ID" value="OGC44941.1"/>
    <property type="molecule type" value="Genomic_DNA"/>
</dbReference>
<comment type="caution">
    <text evidence="2">The sequence shown here is derived from an EMBL/GenBank/DDBJ whole genome shotgun (WGS) entry which is preliminary data.</text>
</comment>
<name>A0A1F4UJ03_UNCKA</name>
<feature type="transmembrane region" description="Helical" evidence="1">
    <location>
        <begin position="46"/>
        <end position="65"/>
    </location>
</feature>
<keyword evidence="1" id="KW-0472">Membrane</keyword>
<dbReference type="STRING" id="1802613.A2V54_02160"/>
<organism evidence="2 3">
    <name type="scientific">candidate division WWE3 bacterium RBG_19FT_COMBO_53_11</name>
    <dbReference type="NCBI Taxonomy" id="1802613"/>
    <lineage>
        <taxon>Bacteria</taxon>
        <taxon>Katanobacteria</taxon>
    </lineage>
</organism>
<feature type="transmembrane region" description="Helical" evidence="1">
    <location>
        <begin position="21"/>
        <end position="40"/>
    </location>
</feature>
<evidence type="ECO:0000256" key="1">
    <source>
        <dbReference type="SAM" id="Phobius"/>
    </source>
</evidence>
<reference evidence="2 3" key="1">
    <citation type="journal article" date="2016" name="Nat. Commun.">
        <title>Thousands of microbial genomes shed light on interconnected biogeochemical processes in an aquifer system.</title>
        <authorList>
            <person name="Anantharaman K."/>
            <person name="Brown C.T."/>
            <person name="Hug L.A."/>
            <person name="Sharon I."/>
            <person name="Castelle C.J."/>
            <person name="Probst A.J."/>
            <person name="Thomas B.C."/>
            <person name="Singh A."/>
            <person name="Wilkins M.J."/>
            <person name="Karaoz U."/>
            <person name="Brodie E.L."/>
            <person name="Williams K.H."/>
            <person name="Hubbard S.S."/>
            <person name="Banfield J.F."/>
        </authorList>
    </citation>
    <scope>NUCLEOTIDE SEQUENCE [LARGE SCALE GENOMIC DNA]</scope>
</reference>